<feature type="compositionally biased region" description="Polar residues" evidence="1">
    <location>
        <begin position="103"/>
        <end position="115"/>
    </location>
</feature>
<evidence type="ECO:0008006" key="5">
    <source>
        <dbReference type="Google" id="ProtNLM"/>
    </source>
</evidence>
<organism evidence="3 4">
    <name type="scientific">Caballeronia calidae</name>
    <dbReference type="NCBI Taxonomy" id="1777139"/>
    <lineage>
        <taxon>Bacteria</taxon>
        <taxon>Pseudomonadati</taxon>
        <taxon>Pseudomonadota</taxon>
        <taxon>Betaproteobacteria</taxon>
        <taxon>Burkholderiales</taxon>
        <taxon>Burkholderiaceae</taxon>
        <taxon>Caballeronia</taxon>
    </lineage>
</organism>
<keyword evidence="4" id="KW-1185">Reference proteome</keyword>
<evidence type="ECO:0000256" key="1">
    <source>
        <dbReference type="SAM" id="MobiDB-lite"/>
    </source>
</evidence>
<protein>
    <recommendedName>
        <fullName evidence="5">Lipoprotein</fullName>
    </recommendedName>
</protein>
<sequence>MIRFFCFAIAALMVAVCIEQTLAQSLSPLVSDNSASSRFESRAAANIKNPPPPSRNPVRCQYQRAQGPQGLHGTQPQQNGSITLLPDGSTQITQQTDDKGSRMPTQSQQLDCARN</sequence>
<feature type="compositionally biased region" description="Low complexity" evidence="1">
    <location>
        <begin position="34"/>
        <end position="45"/>
    </location>
</feature>
<accession>A0A158ABL2</accession>
<dbReference type="AlphaFoldDB" id="A0A158ABL2"/>
<feature type="signal peptide" evidence="2">
    <location>
        <begin position="1"/>
        <end position="23"/>
    </location>
</feature>
<keyword evidence="2" id="KW-0732">Signal</keyword>
<evidence type="ECO:0000313" key="3">
    <source>
        <dbReference type="EMBL" id="SAK55252.1"/>
    </source>
</evidence>
<dbReference type="Proteomes" id="UP000071859">
    <property type="component" value="Unassembled WGS sequence"/>
</dbReference>
<reference evidence="3" key="1">
    <citation type="submission" date="2016-01" db="EMBL/GenBank/DDBJ databases">
        <authorList>
            <person name="Peeters C."/>
        </authorList>
    </citation>
    <scope>NUCLEOTIDE SEQUENCE</scope>
    <source>
        <strain evidence="3">LMG 29321</strain>
    </source>
</reference>
<comment type="caution">
    <text evidence="3">The sequence shown here is derived from an EMBL/GenBank/DDBJ whole genome shotgun (WGS) entry which is preliminary data.</text>
</comment>
<evidence type="ECO:0000256" key="2">
    <source>
        <dbReference type="SAM" id="SignalP"/>
    </source>
</evidence>
<dbReference type="EMBL" id="FCOX02000005">
    <property type="protein sequence ID" value="SAK55252.1"/>
    <property type="molecule type" value="Genomic_DNA"/>
</dbReference>
<feature type="compositionally biased region" description="Polar residues" evidence="1">
    <location>
        <begin position="72"/>
        <end position="95"/>
    </location>
</feature>
<gene>
    <name evidence="3" type="ORF">AWB78_01457</name>
</gene>
<name>A0A158ABL2_9BURK</name>
<feature type="chain" id="PRO_5007620334" description="Lipoprotein" evidence="2">
    <location>
        <begin position="24"/>
        <end position="115"/>
    </location>
</feature>
<proteinExistence type="predicted"/>
<dbReference type="RefSeq" id="WP_062603640.1">
    <property type="nucleotide sequence ID" value="NZ_FCOX02000005.1"/>
</dbReference>
<feature type="region of interest" description="Disordered" evidence="1">
    <location>
        <begin position="28"/>
        <end position="115"/>
    </location>
</feature>
<evidence type="ECO:0000313" key="4">
    <source>
        <dbReference type="Proteomes" id="UP000071859"/>
    </source>
</evidence>
<dbReference type="OrthoDB" id="9132508at2"/>